<dbReference type="Proteomes" id="UP001189429">
    <property type="component" value="Unassembled WGS sequence"/>
</dbReference>
<sequence length="112" mass="11955">MQTTSGIGSVTSTRSQVEVPAKTFGDIGAKLDALLGDSYDPFVPVVTGYIAKDMTRAASSQRWGATAPIRPPRSSVRRWGRRRCSSGRTPGTSEASSPPIGTSRRRPLRCGC</sequence>
<protein>
    <submittedName>
        <fullName evidence="2">Uncharacterized protein</fullName>
    </submittedName>
</protein>
<evidence type="ECO:0000256" key="1">
    <source>
        <dbReference type="SAM" id="MobiDB-lite"/>
    </source>
</evidence>
<name>A0ABN9PVA6_9DINO</name>
<feature type="compositionally biased region" description="Basic residues" evidence="1">
    <location>
        <begin position="103"/>
        <end position="112"/>
    </location>
</feature>
<evidence type="ECO:0000313" key="2">
    <source>
        <dbReference type="EMBL" id="CAK0795664.1"/>
    </source>
</evidence>
<gene>
    <name evidence="2" type="ORF">PCOR1329_LOCUS5266</name>
</gene>
<feature type="compositionally biased region" description="Basic residues" evidence="1">
    <location>
        <begin position="75"/>
        <end position="85"/>
    </location>
</feature>
<dbReference type="EMBL" id="CAUYUJ010001385">
    <property type="protein sequence ID" value="CAK0795664.1"/>
    <property type="molecule type" value="Genomic_DNA"/>
</dbReference>
<feature type="compositionally biased region" description="Polar residues" evidence="1">
    <location>
        <begin position="89"/>
        <end position="100"/>
    </location>
</feature>
<feature type="region of interest" description="Disordered" evidence="1">
    <location>
        <begin position="57"/>
        <end position="112"/>
    </location>
</feature>
<keyword evidence="3" id="KW-1185">Reference proteome</keyword>
<organism evidence="2 3">
    <name type="scientific">Prorocentrum cordatum</name>
    <dbReference type="NCBI Taxonomy" id="2364126"/>
    <lineage>
        <taxon>Eukaryota</taxon>
        <taxon>Sar</taxon>
        <taxon>Alveolata</taxon>
        <taxon>Dinophyceae</taxon>
        <taxon>Prorocentrales</taxon>
        <taxon>Prorocentraceae</taxon>
        <taxon>Prorocentrum</taxon>
    </lineage>
</organism>
<evidence type="ECO:0000313" key="3">
    <source>
        <dbReference type="Proteomes" id="UP001189429"/>
    </source>
</evidence>
<proteinExistence type="predicted"/>
<reference evidence="2" key="1">
    <citation type="submission" date="2023-10" db="EMBL/GenBank/DDBJ databases">
        <authorList>
            <person name="Chen Y."/>
            <person name="Shah S."/>
            <person name="Dougan E. K."/>
            <person name="Thang M."/>
            <person name="Chan C."/>
        </authorList>
    </citation>
    <scope>NUCLEOTIDE SEQUENCE [LARGE SCALE GENOMIC DNA]</scope>
</reference>
<comment type="caution">
    <text evidence="2">The sequence shown here is derived from an EMBL/GenBank/DDBJ whole genome shotgun (WGS) entry which is preliminary data.</text>
</comment>
<accession>A0ABN9PVA6</accession>